<keyword evidence="8 15" id="KW-1278">Translocase</keyword>
<dbReference type="Gene3D" id="3.40.50.300">
    <property type="entry name" value="P-loop containing nucleotide triphosphate hydrolases"/>
    <property type="match status" value="1"/>
</dbReference>
<gene>
    <name evidence="15" type="primary">atpA</name>
    <name evidence="19" type="ORF">B0F87_104332</name>
</gene>
<evidence type="ECO:0000256" key="9">
    <source>
        <dbReference type="ARBA" id="ARBA00023065"/>
    </source>
</evidence>
<evidence type="ECO:0000313" key="20">
    <source>
        <dbReference type="Proteomes" id="UP000240010"/>
    </source>
</evidence>
<keyword evidence="9 15" id="KW-0406">Ion transport</keyword>
<dbReference type="Proteomes" id="UP000240010">
    <property type="component" value="Unassembled WGS sequence"/>
</dbReference>
<dbReference type="PANTHER" id="PTHR48082">
    <property type="entry name" value="ATP SYNTHASE SUBUNIT ALPHA, MITOCHONDRIAL"/>
    <property type="match status" value="1"/>
</dbReference>
<dbReference type="PROSITE" id="PS00152">
    <property type="entry name" value="ATPASE_ALPHA_BETA"/>
    <property type="match status" value="1"/>
</dbReference>
<evidence type="ECO:0000256" key="2">
    <source>
        <dbReference type="ARBA" id="ARBA00004370"/>
    </source>
</evidence>
<comment type="function">
    <text evidence="1 15">Produces ATP from ADP in the presence of a proton gradient across the membrane. The alpha chain is a regulatory subunit.</text>
</comment>
<comment type="caution">
    <text evidence="15">Lacks conserved residue(s) required for the propagation of feature annotation.</text>
</comment>
<dbReference type="GO" id="GO:0005524">
    <property type="term" value="F:ATP binding"/>
    <property type="evidence" value="ECO:0007669"/>
    <property type="project" value="UniProtKB-UniRule"/>
</dbReference>
<dbReference type="InterPro" id="IPR000793">
    <property type="entry name" value="ATP_synth_asu_C"/>
</dbReference>
<evidence type="ECO:0000256" key="12">
    <source>
        <dbReference type="ARBA" id="ARBA00023310"/>
    </source>
</evidence>
<feature type="domain" description="ATP synthase alpha subunit C-terminal" evidence="17">
    <location>
        <begin position="395"/>
        <end position="486"/>
    </location>
</feature>
<dbReference type="FunFam" id="3.40.50.300:FF:000002">
    <property type="entry name" value="ATP synthase subunit alpha"/>
    <property type="match status" value="1"/>
</dbReference>
<evidence type="ECO:0000259" key="18">
    <source>
        <dbReference type="Pfam" id="PF02874"/>
    </source>
</evidence>
<evidence type="ECO:0000256" key="3">
    <source>
        <dbReference type="ARBA" id="ARBA00022448"/>
    </source>
</evidence>
<feature type="site" description="Required for activity" evidence="15">
    <location>
        <position position="383"/>
    </location>
</feature>
<keyword evidence="4 15" id="KW-1003">Cell membrane</keyword>
<evidence type="ECO:0000259" key="17">
    <source>
        <dbReference type="Pfam" id="PF00306"/>
    </source>
</evidence>
<dbReference type="GO" id="GO:0046933">
    <property type="term" value="F:proton-transporting ATP synthase activity, rotational mechanism"/>
    <property type="evidence" value="ECO:0007669"/>
    <property type="project" value="UniProtKB-UniRule"/>
</dbReference>
<dbReference type="PANTHER" id="PTHR48082:SF2">
    <property type="entry name" value="ATP SYNTHASE SUBUNIT ALPHA, MITOCHONDRIAL"/>
    <property type="match status" value="1"/>
</dbReference>
<dbReference type="InterPro" id="IPR023366">
    <property type="entry name" value="ATP_synth_asu-like_sf"/>
</dbReference>
<keyword evidence="12 15" id="KW-0066">ATP synthesis</keyword>
<dbReference type="InterPro" id="IPR020003">
    <property type="entry name" value="ATPase_a/bsu_AS"/>
</dbReference>
<dbReference type="NCBIfam" id="NF009884">
    <property type="entry name" value="PRK13343.1"/>
    <property type="match status" value="1"/>
</dbReference>
<dbReference type="CDD" id="cd18116">
    <property type="entry name" value="ATP-synt_F1_alpha_N"/>
    <property type="match status" value="1"/>
</dbReference>
<dbReference type="GO" id="GO:0043531">
    <property type="term" value="F:ADP binding"/>
    <property type="evidence" value="ECO:0007669"/>
    <property type="project" value="TreeGrafter"/>
</dbReference>
<evidence type="ECO:0000256" key="8">
    <source>
        <dbReference type="ARBA" id="ARBA00022967"/>
    </source>
</evidence>
<dbReference type="InterPro" id="IPR004100">
    <property type="entry name" value="ATPase_F1/V1/A1_a/bsu_N"/>
</dbReference>
<feature type="domain" description="ATPase F1/V1/A1 complex alpha/beta subunit nucleotide-binding" evidence="16">
    <location>
        <begin position="170"/>
        <end position="385"/>
    </location>
</feature>
<comment type="similarity">
    <text evidence="13">Belongs to the ATPase alpha/beta chains family. T3SS ATPase subfamily.</text>
</comment>
<dbReference type="EC" id="7.1.2.2" evidence="15"/>
<dbReference type="SUPFAM" id="SSF52540">
    <property type="entry name" value="P-loop containing nucleoside triphosphate hydrolases"/>
    <property type="match status" value="1"/>
</dbReference>
<dbReference type="Gene3D" id="2.40.30.20">
    <property type="match status" value="1"/>
</dbReference>
<comment type="caution">
    <text evidence="19">The sequence shown here is derived from an EMBL/GenBank/DDBJ whole genome shotgun (WGS) entry which is preliminary data.</text>
</comment>
<evidence type="ECO:0000256" key="5">
    <source>
        <dbReference type="ARBA" id="ARBA00022741"/>
    </source>
</evidence>
<dbReference type="AlphaFoldDB" id="A0A2S6HFL5"/>
<reference evidence="19 20" key="1">
    <citation type="submission" date="2018-02" db="EMBL/GenBank/DDBJ databases">
        <title>Subsurface microbial communities from deep shales in Ohio and West Virginia, USA.</title>
        <authorList>
            <person name="Wrighton K."/>
        </authorList>
    </citation>
    <scope>NUCLEOTIDE SEQUENCE [LARGE SCALE GENOMIC DNA]</scope>
    <source>
        <strain evidence="19 20">OWC-DMM</strain>
    </source>
</reference>
<evidence type="ECO:0000256" key="10">
    <source>
        <dbReference type="ARBA" id="ARBA00023136"/>
    </source>
</evidence>
<dbReference type="InterPro" id="IPR027417">
    <property type="entry name" value="P-loop_NTPase"/>
</dbReference>
<dbReference type="Gene3D" id="1.20.150.20">
    <property type="entry name" value="ATP synthase alpha/beta chain, C-terminal domain"/>
    <property type="match status" value="1"/>
</dbReference>
<evidence type="ECO:0000256" key="6">
    <source>
        <dbReference type="ARBA" id="ARBA00022781"/>
    </source>
</evidence>
<comment type="subcellular location">
    <subcellularLocation>
        <location evidence="15">Cell membrane</location>
        <topology evidence="15">Peripheral membrane protein</topology>
    </subcellularLocation>
    <subcellularLocation>
        <location evidence="2">Membrane</location>
    </subcellularLocation>
</comment>
<comment type="catalytic activity">
    <reaction evidence="15">
        <text>ATP + H2O + 4 H(+)(in) = ADP + phosphate + 5 H(+)(out)</text>
        <dbReference type="Rhea" id="RHEA:57720"/>
        <dbReference type="ChEBI" id="CHEBI:15377"/>
        <dbReference type="ChEBI" id="CHEBI:15378"/>
        <dbReference type="ChEBI" id="CHEBI:30616"/>
        <dbReference type="ChEBI" id="CHEBI:43474"/>
        <dbReference type="ChEBI" id="CHEBI:456216"/>
        <dbReference type="EC" id="7.1.2.2"/>
    </reaction>
</comment>
<dbReference type="HAMAP" id="MF_01346">
    <property type="entry name" value="ATP_synth_alpha_bact"/>
    <property type="match status" value="1"/>
</dbReference>
<evidence type="ECO:0000256" key="7">
    <source>
        <dbReference type="ARBA" id="ARBA00022840"/>
    </source>
</evidence>
<keyword evidence="7 15" id="KW-0067">ATP-binding</keyword>
<dbReference type="Pfam" id="PF00006">
    <property type="entry name" value="ATP-synt_ab"/>
    <property type="match status" value="1"/>
</dbReference>
<keyword evidence="10 15" id="KW-0472">Membrane</keyword>
<accession>A0A2S6HFL5</accession>
<dbReference type="EMBL" id="PTIZ01000004">
    <property type="protein sequence ID" value="PPK76240.1"/>
    <property type="molecule type" value="Genomic_DNA"/>
</dbReference>
<dbReference type="InterPro" id="IPR005294">
    <property type="entry name" value="ATP_synth_F1_asu"/>
</dbReference>
<dbReference type="Pfam" id="PF02874">
    <property type="entry name" value="ATP-synt_ab_N"/>
    <property type="match status" value="1"/>
</dbReference>
<dbReference type="SUPFAM" id="SSF47917">
    <property type="entry name" value="C-terminal domain of alpha and beta subunits of F1 ATP synthase"/>
    <property type="match status" value="1"/>
</dbReference>
<keyword evidence="11 15" id="KW-0139">CF(1)</keyword>
<sequence length="515" mass="56445">MNRNDTALIVPTLQRENAADAAPAPMDSLLDKQADWLANYQPGLRIIEQGTVVSIGDGISWIKGLPSAAIEDILVFADGSRGMVFDLNRDRIGAILLYETEALTAGTTVHLSKHSLSIPVGNEFLGRVIDPLGTPLDGLASPPHAGRENMEKGSPAIIARDFVHKPLYTGIKIIDTLIPIGKGQRQLIVGDEGLGRTSIAIDTVINQKGKNVLCIYVLIGQKRSAVVSTLETLKQHGALDYTVCVVAEASALPGLQYIAPFAGCALAEYWMAQGRDTLIIYDDLSTHARTYRELSLLLRRPPGREAYPGDIFFVHSRLLERSTCLNAENGGGSMTALPIIETKQGEIAAYIPTNLISITDGQIYLDNDLFVSGFRPAIDITRSVSRIGGKAQDISIRDQAGQMKLDYLQFLELEAFTRFGQRLEASMEARIKRGRLLREILKQDRLVPHSNLFQLAWLTAFNAGLFNQTDPEDIAEILVRIEQGIKAATLTLESSQEQWRQALGEWINVNPAPPS</sequence>
<dbReference type="InterPro" id="IPR000194">
    <property type="entry name" value="ATPase_F1/V1/A1_a/bsu_nucl-bd"/>
</dbReference>
<dbReference type="InterPro" id="IPR038376">
    <property type="entry name" value="ATP_synth_asu_C_sf"/>
</dbReference>
<evidence type="ECO:0000313" key="19">
    <source>
        <dbReference type="EMBL" id="PPK76240.1"/>
    </source>
</evidence>
<evidence type="ECO:0000256" key="4">
    <source>
        <dbReference type="ARBA" id="ARBA00022475"/>
    </source>
</evidence>
<dbReference type="Pfam" id="PF00306">
    <property type="entry name" value="ATP-synt_ab_C"/>
    <property type="match status" value="1"/>
</dbReference>
<dbReference type="CDD" id="cd01132">
    <property type="entry name" value="F1-ATPase_alpha_CD"/>
    <property type="match status" value="1"/>
</dbReference>
<dbReference type="NCBIfam" id="TIGR00962">
    <property type="entry name" value="atpA"/>
    <property type="match status" value="1"/>
</dbReference>
<organism evidence="19 20">
    <name type="scientific">Methylobacter tundripaludum</name>
    <dbReference type="NCBI Taxonomy" id="173365"/>
    <lineage>
        <taxon>Bacteria</taxon>
        <taxon>Pseudomonadati</taxon>
        <taxon>Pseudomonadota</taxon>
        <taxon>Gammaproteobacteria</taxon>
        <taxon>Methylococcales</taxon>
        <taxon>Methylococcaceae</taxon>
        <taxon>Methylobacter</taxon>
    </lineage>
</organism>
<feature type="domain" description="ATPase F1/V1/A1 complex alpha/beta subunit N-terminal" evidence="18">
    <location>
        <begin position="48"/>
        <end position="109"/>
    </location>
</feature>
<comment type="subunit">
    <text evidence="14">F-type ATPases have 2 components, CF(1) - the catalytic core - and CF(0) - the membrane proton channel. CF(1) has five subunits: alpha(3), beta(3), gamma(1), delta(1), epsilon(1). CF(0) has four main subunits: a(1), b(1), b'(1) and c(9-12).</text>
</comment>
<dbReference type="GO" id="GO:0005886">
    <property type="term" value="C:plasma membrane"/>
    <property type="evidence" value="ECO:0007669"/>
    <property type="project" value="UniProtKB-SubCell"/>
</dbReference>
<keyword evidence="6 15" id="KW-0375">Hydrogen ion transport</keyword>
<dbReference type="SUPFAM" id="SSF50615">
    <property type="entry name" value="N-terminal domain of alpha and beta subunits of F1 ATP synthase"/>
    <property type="match status" value="1"/>
</dbReference>
<name>A0A2S6HFL5_9GAMM</name>
<dbReference type="GO" id="GO:0045259">
    <property type="term" value="C:proton-transporting ATP synthase complex"/>
    <property type="evidence" value="ECO:0007669"/>
    <property type="project" value="UniProtKB-KW"/>
</dbReference>
<evidence type="ECO:0000256" key="1">
    <source>
        <dbReference type="ARBA" id="ARBA00003784"/>
    </source>
</evidence>
<evidence type="ECO:0000256" key="14">
    <source>
        <dbReference type="ARBA" id="ARBA00026013"/>
    </source>
</evidence>
<evidence type="ECO:0000256" key="15">
    <source>
        <dbReference type="HAMAP-Rule" id="MF_01346"/>
    </source>
</evidence>
<evidence type="ECO:0000256" key="11">
    <source>
        <dbReference type="ARBA" id="ARBA00023196"/>
    </source>
</evidence>
<proteinExistence type="inferred from homology"/>
<dbReference type="InterPro" id="IPR033732">
    <property type="entry name" value="ATP_synth_F1_a_nt-bd_dom"/>
</dbReference>
<keyword evidence="5 15" id="KW-0547">Nucleotide-binding</keyword>
<evidence type="ECO:0000256" key="13">
    <source>
        <dbReference type="ARBA" id="ARBA00024342"/>
    </source>
</evidence>
<keyword evidence="3 15" id="KW-0813">Transport</keyword>
<protein>
    <recommendedName>
        <fullName evidence="15">ATP synthase subunit alpha</fullName>
        <ecNumber evidence="15">7.1.2.2</ecNumber>
    </recommendedName>
    <alternativeName>
        <fullName evidence="15">ATP synthase F1 sector subunit alpha</fullName>
    </alternativeName>
    <alternativeName>
        <fullName evidence="15">F-ATPase subunit alpha</fullName>
    </alternativeName>
</protein>
<dbReference type="InterPro" id="IPR036121">
    <property type="entry name" value="ATPase_F1/V1/A1_a/bsu_N_sf"/>
</dbReference>
<evidence type="ECO:0000259" key="16">
    <source>
        <dbReference type="Pfam" id="PF00006"/>
    </source>
</evidence>